<evidence type="ECO:0000259" key="2">
    <source>
        <dbReference type="Pfam" id="PF07593"/>
    </source>
</evidence>
<evidence type="ECO:0000313" key="3">
    <source>
        <dbReference type="EMBL" id="VAW84523.1"/>
    </source>
</evidence>
<dbReference type="EMBL" id="UOFP01000051">
    <property type="protein sequence ID" value="VAW84523.1"/>
    <property type="molecule type" value="Genomic_DNA"/>
</dbReference>
<dbReference type="InterPro" id="IPR011519">
    <property type="entry name" value="UnbV_ASPIC"/>
</dbReference>
<feature type="domain" description="ASPIC/UnbV" evidence="2">
    <location>
        <begin position="474"/>
        <end position="540"/>
    </location>
</feature>
<proteinExistence type="predicted"/>
<dbReference type="InterPro" id="IPR027039">
    <property type="entry name" value="Crtac1"/>
</dbReference>
<dbReference type="Pfam" id="PF07593">
    <property type="entry name" value="UnbV_ASPIC"/>
    <property type="match status" value="1"/>
</dbReference>
<evidence type="ECO:0000256" key="1">
    <source>
        <dbReference type="ARBA" id="ARBA00022729"/>
    </source>
</evidence>
<dbReference type="AlphaFoldDB" id="A0A3B0Z8J8"/>
<protein>
    <submittedName>
        <fullName evidence="3">ASPIC/UnbV domain-containing protein</fullName>
    </submittedName>
</protein>
<dbReference type="Pfam" id="PF13517">
    <property type="entry name" value="FG-GAP_3"/>
    <property type="match status" value="3"/>
</dbReference>
<dbReference type="PANTHER" id="PTHR16026">
    <property type="entry name" value="CARTILAGE ACIDIC PROTEIN 1"/>
    <property type="match status" value="1"/>
</dbReference>
<keyword evidence="1" id="KW-0732">Signal</keyword>
<organism evidence="3">
    <name type="scientific">hydrothermal vent metagenome</name>
    <dbReference type="NCBI Taxonomy" id="652676"/>
    <lineage>
        <taxon>unclassified sequences</taxon>
        <taxon>metagenomes</taxon>
        <taxon>ecological metagenomes</taxon>
    </lineage>
</organism>
<accession>A0A3B0Z8J8</accession>
<dbReference type="InterPro" id="IPR028994">
    <property type="entry name" value="Integrin_alpha_N"/>
</dbReference>
<sequence length="549" mass="60042">MSYNPFFAVRVMAISSLFAILPHISGAEIADDKKVWTTHVEVTCGRPVPPQSIDETKQFTDVTAALGIHFSHRCDQIARGKKEDRQIMAGGIAVGDYDRDGWPDLYFSGGSASQGALYRNLSGERFEELAVSAGVALPGVEAAGALFADYDGDGWLDLLVTGVNESPSTLLRNLGNGRFADVTTASGLAGLSNSFSATFADYDRDGDLDLYIAHWAPPQNSAQLWRNNGDKTFTNITLQAGLANSEMNDFSANFTDIDNDGWLDLLIAADFDTSQVYLNSQDGHFKNITTADITDENGMGTAVGDYDNDGDMDWFVSSISTGGISGNRLYQNRGDGTFADVSKKTAVRDGGWGWGSCFADFNNDGWLDIFQVNGYGRPAMNYQGDNNLEASVLFISTGKRWFRGIRFVEQAEQWGVADSRHGRGVACLDYDRDGDLDIIVANNNQPPLVYRNNGTENSHFLNVRLRGAPPNSEALAARIYVKANGMQQMRELRAGSNYLSQDLAEAHFGLGDDTVVEELRILWPSQQTTVMKAVQADQFLVIDEPIKKP</sequence>
<name>A0A3B0Z8J8_9ZZZZ</name>
<dbReference type="SUPFAM" id="SSF69318">
    <property type="entry name" value="Integrin alpha N-terminal domain"/>
    <property type="match status" value="1"/>
</dbReference>
<gene>
    <name evidence="3" type="ORF">MNBD_GAMMA18-2381</name>
</gene>
<dbReference type="Gene3D" id="2.130.10.130">
    <property type="entry name" value="Integrin alpha, N-terminal"/>
    <property type="match status" value="2"/>
</dbReference>
<reference evidence="3" key="1">
    <citation type="submission" date="2018-06" db="EMBL/GenBank/DDBJ databases">
        <authorList>
            <person name="Zhirakovskaya E."/>
        </authorList>
    </citation>
    <scope>NUCLEOTIDE SEQUENCE</scope>
</reference>
<dbReference type="PANTHER" id="PTHR16026:SF0">
    <property type="entry name" value="CARTILAGE ACIDIC PROTEIN 1"/>
    <property type="match status" value="1"/>
</dbReference>
<dbReference type="InterPro" id="IPR013517">
    <property type="entry name" value="FG-GAP"/>
</dbReference>